<feature type="region of interest" description="Disordered" evidence="1">
    <location>
        <begin position="64"/>
        <end position="93"/>
    </location>
</feature>
<proteinExistence type="predicted"/>
<keyword evidence="3" id="KW-1185">Reference proteome</keyword>
<evidence type="ECO:0000313" key="3">
    <source>
        <dbReference type="Proteomes" id="UP000641025"/>
    </source>
</evidence>
<protein>
    <submittedName>
        <fullName evidence="2">Helix-turn-helix domain-containing protein</fullName>
    </submittedName>
</protein>
<sequence length="107" mass="11899">MSRPEVLTVEQFADKMMVSRTTVFGWLKSGVLKEGVHYIRLGRVLRFCWREGLFFQGQQKQPMEDEGHVVPLPMPRSGHDAQRGAASVPGPGLTFGRGAAPAINLDY</sequence>
<dbReference type="Proteomes" id="UP000641025">
    <property type="component" value="Unassembled WGS sequence"/>
</dbReference>
<reference evidence="2 3" key="1">
    <citation type="submission" date="2020-12" db="EMBL/GenBank/DDBJ databases">
        <title>Geomonas sp. Red259, isolated from paddy soil.</title>
        <authorList>
            <person name="Xu Z."/>
            <person name="Zhang Z."/>
            <person name="Masuda Y."/>
            <person name="Itoh H."/>
            <person name="Senoo K."/>
        </authorList>
    </citation>
    <scope>NUCLEOTIDE SEQUENCE [LARGE SCALE GENOMIC DNA]</scope>
    <source>
        <strain evidence="2 3">Red259</strain>
    </source>
</reference>
<organism evidence="2 3">
    <name type="scientific">Geomonas propionica</name>
    <dbReference type="NCBI Taxonomy" id="2798582"/>
    <lineage>
        <taxon>Bacteria</taxon>
        <taxon>Pseudomonadati</taxon>
        <taxon>Thermodesulfobacteriota</taxon>
        <taxon>Desulfuromonadia</taxon>
        <taxon>Geobacterales</taxon>
        <taxon>Geobacteraceae</taxon>
        <taxon>Geomonas</taxon>
    </lineage>
</organism>
<evidence type="ECO:0000256" key="1">
    <source>
        <dbReference type="SAM" id="MobiDB-lite"/>
    </source>
</evidence>
<dbReference type="EMBL" id="JAEMHK010000003">
    <property type="protein sequence ID" value="MBJ6799764.1"/>
    <property type="molecule type" value="Genomic_DNA"/>
</dbReference>
<gene>
    <name evidence="2" type="ORF">JFN90_06390</name>
</gene>
<dbReference type="RefSeq" id="WP_199394266.1">
    <property type="nucleotide sequence ID" value="NZ_JAEMHK010000003.1"/>
</dbReference>
<comment type="caution">
    <text evidence="2">The sequence shown here is derived from an EMBL/GenBank/DDBJ whole genome shotgun (WGS) entry which is preliminary data.</text>
</comment>
<name>A0ABS0YPB7_9BACT</name>
<evidence type="ECO:0000313" key="2">
    <source>
        <dbReference type="EMBL" id="MBJ6799764.1"/>
    </source>
</evidence>
<accession>A0ABS0YPB7</accession>